<gene>
    <name evidence="1" type="ORF">AWB69_06656</name>
</gene>
<accession>A0A158IVR8</accession>
<evidence type="ECO:0000313" key="2">
    <source>
        <dbReference type="Proteomes" id="UP000054683"/>
    </source>
</evidence>
<protein>
    <submittedName>
        <fullName evidence="1">Uncharacterized protein</fullName>
    </submittedName>
</protein>
<dbReference type="EMBL" id="FCOK02000062">
    <property type="protein sequence ID" value="SAL60141.1"/>
    <property type="molecule type" value="Genomic_DNA"/>
</dbReference>
<proteinExistence type="predicted"/>
<organism evidence="1 2">
    <name type="scientific">Caballeronia udeis</name>
    <dbReference type="NCBI Taxonomy" id="1232866"/>
    <lineage>
        <taxon>Bacteria</taxon>
        <taxon>Pseudomonadati</taxon>
        <taxon>Pseudomonadota</taxon>
        <taxon>Betaproteobacteria</taxon>
        <taxon>Burkholderiales</taxon>
        <taxon>Burkholderiaceae</taxon>
        <taxon>Caballeronia</taxon>
    </lineage>
</organism>
<name>A0A158IVR8_9BURK</name>
<dbReference type="AlphaFoldDB" id="A0A158IVR8"/>
<sequence length="51" mass="5705">MVSVDRSYVASSTLHFGDASYQMSFENHALGQFAHALEHRCSVRFRSGTGR</sequence>
<dbReference type="Proteomes" id="UP000054683">
    <property type="component" value="Unassembled WGS sequence"/>
</dbReference>
<evidence type="ECO:0000313" key="1">
    <source>
        <dbReference type="EMBL" id="SAL60141.1"/>
    </source>
</evidence>
<reference evidence="1 2" key="1">
    <citation type="submission" date="2016-01" db="EMBL/GenBank/DDBJ databases">
        <authorList>
            <person name="Oliw E.H."/>
        </authorList>
    </citation>
    <scope>NUCLEOTIDE SEQUENCE [LARGE SCALE GENOMIC DNA]</scope>
    <source>
        <strain evidence="1">LMG 27134</strain>
    </source>
</reference>